<evidence type="ECO:0000259" key="2">
    <source>
        <dbReference type="Pfam" id="PF03703"/>
    </source>
</evidence>
<dbReference type="PANTHER" id="PTHR37938">
    <property type="entry name" value="BLL0215 PROTEIN"/>
    <property type="match status" value="1"/>
</dbReference>
<keyword evidence="4" id="KW-1185">Reference proteome</keyword>
<gene>
    <name evidence="3" type="ORF">SAMN04488692_12931</name>
</gene>
<protein>
    <submittedName>
        <fullName evidence="3">PH domain-containing protein</fullName>
    </submittedName>
</protein>
<sequence>MDQEEILFEDHPKMFRNRPITFILCLGLVLLYGLGLIPLLIWYIKVKGIKLKITDKRIELRKGIIRKKTNEIIKKDIRNITTSQSVTQRLTGVGHLTISSAATGGVEISVSGFKNPEKLKKLIRQ</sequence>
<dbReference type="OrthoDB" id="6088889at2"/>
<dbReference type="RefSeq" id="WP_089761952.1">
    <property type="nucleotide sequence ID" value="NZ_FNGO01000029.1"/>
</dbReference>
<dbReference type="Pfam" id="PF03703">
    <property type="entry name" value="bPH_2"/>
    <property type="match status" value="1"/>
</dbReference>
<feature type="domain" description="YdbS-like PH" evidence="2">
    <location>
        <begin position="48"/>
        <end position="123"/>
    </location>
</feature>
<evidence type="ECO:0000313" key="3">
    <source>
        <dbReference type="EMBL" id="SDM36071.1"/>
    </source>
</evidence>
<accession>A0A1G9SKX0</accession>
<keyword evidence="1" id="KW-1133">Transmembrane helix</keyword>
<proteinExistence type="predicted"/>
<keyword evidence="1" id="KW-0472">Membrane</keyword>
<feature type="transmembrane region" description="Helical" evidence="1">
    <location>
        <begin position="20"/>
        <end position="44"/>
    </location>
</feature>
<dbReference type="InterPro" id="IPR005182">
    <property type="entry name" value="YdbS-like_PH"/>
</dbReference>
<name>A0A1G9SKX0_9FIRM</name>
<organism evidence="3 4">
    <name type="scientific">Halarsenatibacter silvermanii</name>
    <dbReference type="NCBI Taxonomy" id="321763"/>
    <lineage>
        <taxon>Bacteria</taxon>
        <taxon>Bacillati</taxon>
        <taxon>Bacillota</taxon>
        <taxon>Clostridia</taxon>
        <taxon>Halanaerobiales</taxon>
        <taxon>Halarsenatibacteraceae</taxon>
        <taxon>Halarsenatibacter</taxon>
    </lineage>
</organism>
<evidence type="ECO:0000256" key="1">
    <source>
        <dbReference type="SAM" id="Phobius"/>
    </source>
</evidence>
<dbReference type="EMBL" id="FNGO01000029">
    <property type="protein sequence ID" value="SDM36071.1"/>
    <property type="molecule type" value="Genomic_DNA"/>
</dbReference>
<evidence type="ECO:0000313" key="4">
    <source>
        <dbReference type="Proteomes" id="UP000199476"/>
    </source>
</evidence>
<reference evidence="3 4" key="1">
    <citation type="submission" date="2016-10" db="EMBL/GenBank/DDBJ databases">
        <authorList>
            <person name="de Groot N.N."/>
        </authorList>
    </citation>
    <scope>NUCLEOTIDE SEQUENCE [LARGE SCALE GENOMIC DNA]</scope>
    <source>
        <strain evidence="3 4">SLAS-1</strain>
    </source>
</reference>
<keyword evidence="1" id="KW-0812">Transmembrane</keyword>
<dbReference type="Proteomes" id="UP000199476">
    <property type="component" value="Unassembled WGS sequence"/>
</dbReference>
<dbReference type="PANTHER" id="PTHR37938:SF1">
    <property type="entry name" value="BLL0215 PROTEIN"/>
    <property type="match status" value="1"/>
</dbReference>
<dbReference type="AlphaFoldDB" id="A0A1G9SKX0"/>